<protein>
    <submittedName>
        <fullName evidence="2">Uncharacterized protein</fullName>
    </submittedName>
</protein>
<feature type="transmembrane region" description="Helical" evidence="1">
    <location>
        <begin position="12"/>
        <end position="31"/>
    </location>
</feature>
<keyword evidence="1" id="KW-1133">Transmembrane helix</keyword>
<evidence type="ECO:0000313" key="5">
    <source>
        <dbReference type="Proteomes" id="UP001209694"/>
    </source>
</evidence>
<dbReference type="AlphaFoldDB" id="A0A5R2BUM6"/>
<evidence type="ECO:0000313" key="4">
    <source>
        <dbReference type="Proteomes" id="UP000297352"/>
    </source>
</evidence>
<comment type="caution">
    <text evidence="2">The sequence shown here is derived from an EMBL/GenBank/DDBJ whole genome shotgun (WGS) entry which is preliminary data.</text>
</comment>
<accession>A0A5R2BUM6</accession>
<dbReference type="RefSeq" id="WP_135592560.1">
    <property type="nucleotide sequence ID" value="NZ_JAMQPS010000004.1"/>
</dbReference>
<dbReference type="Proteomes" id="UP001209694">
    <property type="component" value="Unassembled WGS sequence"/>
</dbReference>
<evidence type="ECO:0000313" key="2">
    <source>
        <dbReference type="EMBL" id="MCW7516521.1"/>
    </source>
</evidence>
<proteinExistence type="predicted"/>
<dbReference type="EMBL" id="RQGI01000029">
    <property type="protein sequence ID" value="TGL71274.1"/>
    <property type="molecule type" value="Genomic_DNA"/>
</dbReference>
<organism evidence="2 5">
    <name type="scientific">Leptospira levettii</name>
    <dbReference type="NCBI Taxonomy" id="2023178"/>
    <lineage>
        <taxon>Bacteria</taxon>
        <taxon>Pseudomonadati</taxon>
        <taxon>Spirochaetota</taxon>
        <taxon>Spirochaetia</taxon>
        <taxon>Leptospirales</taxon>
        <taxon>Leptospiraceae</taxon>
        <taxon>Leptospira</taxon>
    </lineage>
</organism>
<reference evidence="3" key="2">
    <citation type="journal article" date="2019" name="PLoS Negl. Trop. Dis.">
        <title>Revisiting the worldwide diversity of Leptospira species in the environment.</title>
        <authorList>
            <person name="Vincent A.T."/>
            <person name="Schiettekatte O."/>
            <person name="Bourhy P."/>
            <person name="Veyrier F.J."/>
            <person name="Picardeau M."/>
        </authorList>
    </citation>
    <scope>NUCLEOTIDE SEQUENCE</scope>
    <source>
        <strain evidence="3">201702449</strain>
    </source>
</reference>
<name>A0A5R2BUM6_9LEPT</name>
<evidence type="ECO:0000256" key="1">
    <source>
        <dbReference type="SAM" id="Phobius"/>
    </source>
</evidence>
<reference evidence="3" key="1">
    <citation type="submission" date="2018-10" db="EMBL/GenBank/DDBJ databases">
        <authorList>
            <person name="Vincent A.T."/>
            <person name="Schiettekatte O."/>
            <person name="Bourhy P."/>
            <person name="Veyrier F.J."/>
            <person name="Picardeau M."/>
        </authorList>
    </citation>
    <scope>NUCLEOTIDE SEQUENCE</scope>
    <source>
        <strain evidence="3">201702449</strain>
    </source>
</reference>
<keyword evidence="1" id="KW-0472">Membrane</keyword>
<keyword evidence="1" id="KW-0812">Transmembrane</keyword>
<reference evidence="2" key="3">
    <citation type="submission" date="2022-06" db="EMBL/GenBank/DDBJ databases">
        <title>Leptospira isolates from biofilms formed at urban environments.</title>
        <authorList>
            <person name="Ribeiro P.S."/>
            <person name="Sousa T."/>
            <person name="Carvalho N."/>
            <person name="Aburjaile F."/>
            <person name="Neves F."/>
            <person name="Oliveira D."/>
            <person name="Blanco L."/>
            <person name="Lima J."/>
            <person name="Costa F."/>
            <person name="Brenig B."/>
            <person name="Soares S."/>
            <person name="Ramos R."/>
            <person name="Goes-Neto A."/>
            <person name="Matiuzzi M."/>
            <person name="Azevedo V."/>
            <person name="Ristow P."/>
        </authorList>
    </citation>
    <scope>NUCLEOTIDE SEQUENCE</scope>
    <source>
        <strain evidence="2">VSF7</strain>
    </source>
</reference>
<dbReference type="Proteomes" id="UP000297352">
    <property type="component" value="Unassembled WGS sequence"/>
</dbReference>
<keyword evidence="4" id="KW-1185">Reference proteome</keyword>
<dbReference type="EMBL" id="JAMQQD010000006">
    <property type="protein sequence ID" value="MCW7516521.1"/>
    <property type="molecule type" value="Genomic_DNA"/>
</dbReference>
<sequence>MLPNIQKLWQRKIFALSLIFILFPIFVFNVTCKSHLTKPSNEKFFDENLHLFERLTDEEIKSITNNVTLRTFDPNFHGNQIEFNDTNGKTYLWYPSNKKLVMGNYKIKNNSVLCFMYFGNVKNEATGEVGGVWNCTPLASYYIRILEKTNSNVFQMNESLKIPFILNRFPEESISSLLEKYKLTKEN</sequence>
<gene>
    <name evidence="3" type="ORF">EHQ60_09260</name>
    <name evidence="2" type="ORF">ND810_15245</name>
</gene>
<evidence type="ECO:0000313" key="3">
    <source>
        <dbReference type="EMBL" id="TGL71274.1"/>
    </source>
</evidence>